<feature type="compositionally biased region" description="Acidic residues" evidence="1">
    <location>
        <begin position="916"/>
        <end position="930"/>
    </location>
</feature>
<feature type="compositionally biased region" description="Basic and acidic residues" evidence="1">
    <location>
        <begin position="180"/>
        <end position="189"/>
    </location>
</feature>
<feature type="compositionally biased region" description="Basic and acidic residues" evidence="1">
    <location>
        <begin position="858"/>
        <end position="869"/>
    </location>
</feature>
<evidence type="ECO:0000313" key="2">
    <source>
        <dbReference type="EMBL" id="GBG82445.1"/>
    </source>
</evidence>
<feature type="region of interest" description="Disordered" evidence="1">
    <location>
        <begin position="107"/>
        <end position="224"/>
    </location>
</feature>
<comment type="caution">
    <text evidence="2">The sequence shown here is derived from an EMBL/GenBank/DDBJ whole genome shotgun (WGS) entry which is preliminary data.</text>
</comment>
<evidence type="ECO:0000313" key="3">
    <source>
        <dbReference type="Proteomes" id="UP000265515"/>
    </source>
</evidence>
<protein>
    <recommendedName>
        <fullName evidence="4">BED-type domain-containing protein</fullName>
    </recommendedName>
</protein>
<name>A0A388LJN5_CHABU</name>
<feature type="compositionally biased region" description="Gly residues" evidence="1">
    <location>
        <begin position="126"/>
        <end position="146"/>
    </location>
</feature>
<gene>
    <name evidence="2" type="ORF">CBR_g34822</name>
</gene>
<keyword evidence="3" id="KW-1185">Reference proteome</keyword>
<feature type="region of interest" description="Disordered" evidence="1">
    <location>
        <begin position="617"/>
        <end position="652"/>
    </location>
</feature>
<dbReference type="Gramene" id="GBG82445">
    <property type="protein sequence ID" value="GBG82445"/>
    <property type="gene ID" value="CBR_g34822"/>
</dbReference>
<proteinExistence type="predicted"/>
<dbReference type="EMBL" id="BFEA01000407">
    <property type="protein sequence ID" value="GBG82445.1"/>
    <property type="molecule type" value="Genomic_DNA"/>
</dbReference>
<organism evidence="2 3">
    <name type="scientific">Chara braunii</name>
    <name type="common">Braun's stonewort</name>
    <dbReference type="NCBI Taxonomy" id="69332"/>
    <lineage>
        <taxon>Eukaryota</taxon>
        <taxon>Viridiplantae</taxon>
        <taxon>Streptophyta</taxon>
        <taxon>Charophyceae</taxon>
        <taxon>Charales</taxon>
        <taxon>Characeae</taxon>
        <taxon>Chara</taxon>
    </lineage>
</organism>
<reference evidence="2 3" key="1">
    <citation type="journal article" date="2018" name="Cell">
        <title>The Chara Genome: Secondary Complexity and Implications for Plant Terrestrialization.</title>
        <authorList>
            <person name="Nishiyama T."/>
            <person name="Sakayama H."/>
            <person name="Vries J.D."/>
            <person name="Buschmann H."/>
            <person name="Saint-Marcoux D."/>
            <person name="Ullrich K.K."/>
            <person name="Haas F.B."/>
            <person name="Vanderstraeten L."/>
            <person name="Becker D."/>
            <person name="Lang D."/>
            <person name="Vosolsobe S."/>
            <person name="Rombauts S."/>
            <person name="Wilhelmsson P.K.I."/>
            <person name="Janitza P."/>
            <person name="Kern R."/>
            <person name="Heyl A."/>
            <person name="Rumpler F."/>
            <person name="Villalobos L.I.A.C."/>
            <person name="Clay J.M."/>
            <person name="Skokan R."/>
            <person name="Toyoda A."/>
            <person name="Suzuki Y."/>
            <person name="Kagoshima H."/>
            <person name="Schijlen E."/>
            <person name="Tajeshwar N."/>
            <person name="Catarino B."/>
            <person name="Hetherington A.J."/>
            <person name="Saltykova A."/>
            <person name="Bonnot C."/>
            <person name="Breuninger H."/>
            <person name="Symeonidi A."/>
            <person name="Radhakrishnan G.V."/>
            <person name="Van Nieuwerburgh F."/>
            <person name="Deforce D."/>
            <person name="Chang C."/>
            <person name="Karol K.G."/>
            <person name="Hedrich R."/>
            <person name="Ulvskov P."/>
            <person name="Glockner G."/>
            <person name="Delwiche C.F."/>
            <person name="Petrasek J."/>
            <person name="Van de Peer Y."/>
            <person name="Friml J."/>
            <person name="Beilby M."/>
            <person name="Dolan L."/>
            <person name="Kohara Y."/>
            <person name="Sugano S."/>
            <person name="Fujiyama A."/>
            <person name="Delaux P.-M."/>
            <person name="Quint M."/>
            <person name="TheiBen G."/>
            <person name="Hagemann M."/>
            <person name="Harholt J."/>
            <person name="Dunand C."/>
            <person name="Zachgo S."/>
            <person name="Langdale J."/>
            <person name="Maumus F."/>
            <person name="Straeten D.V.D."/>
            <person name="Gould S.B."/>
            <person name="Rensing S.A."/>
        </authorList>
    </citation>
    <scope>NUCLEOTIDE SEQUENCE [LARGE SCALE GENOMIC DNA]</scope>
    <source>
        <strain evidence="2 3">S276</strain>
    </source>
</reference>
<dbReference type="AlphaFoldDB" id="A0A388LJN5"/>
<feature type="compositionally biased region" description="Acidic residues" evidence="1">
    <location>
        <begin position="896"/>
        <end position="909"/>
    </location>
</feature>
<feature type="compositionally biased region" description="Basic and acidic residues" evidence="1">
    <location>
        <begin position="642"/>
        <end position="652"/>
    </location>
</feature>
<accession>A0A388LJN5</accession>
<sequence length="930" mass="99852">MGRAPRRLHEPAPDHVQDTFRARSPVYRYLVVGQKVDNKGVMMLRCTFCNKVFQGTLFQATRHFTQTNYCKDVSDEALYEIARRTQQKFEADQTERVARYAVERGLDVPDTGGARGGEAGQRPVEGGVGGDGGHGAPDHPLGGGGGDTEEGVIHFNCEARGPGEEGVPKHEDGPEFYPRTGERMEDWRRRAGKGAATEGSSKRKEGGTDPVATPTGKRLRQQKFGAGAPELQRCALRVMHMWSCASPAERNWPVHEGIHVKKRNQLAFEKVVQLIEITANVRLTEYRWVGCGYVLPWQWDEGMLDCQAGLEVEPVRTGTSMGMTEEEIVRQVALITRDPIGASSPPSADVVFGRRACINHPYPREDDLDEESVPEAADDPALRIPREIDETHDDLDSEETRAYTARRASATATANTKELGSALPQRGLLYRGGAVRQLRLRSLSPRILQEEGALSAAAVEGGMAPAAVADATIAAAVDEIAAAAAAMLEEMAAALLEEAPAAGGGAAVEGQVAAAGGAAGGTAAVEVERAATVEEEEAPSAAAVEGGVAGPVEEEIAAQTEVQCGGDDERLMQQFLTEELDPVIAGMTPGVARGFGISDSEMGTHLDFDLSMGLPRSCGGATSTDRAPSRDEATGQTLTQTPRERTTTESPDAARDIMERERARLFALSNPRAQAFARALEEARLRETGGDCVQGRVVAVDEAVQAGQRRDEGAIDARCVVQETATGPVVPFSGLHLAQGRQSQAVHMAVHGVPPPVITDLGSDRWLCPHVFLAILLRRRTTAAREVPASGCEPQRGRSRGVSTESLEHALRAATRAVLEQTPRKRGVPPRPRPVPAEGGAALGESSRAEGLGMPRGSRREQTVAEARVRVVVLRKGGDPITIEEDDRDTDAVVREEDEDYEGEEEGEEESRSDSDGDDDNDYDEPPPPP</sequence>
<feature type="region of interest" description="Disordered" evidence="1">
    <location>
        <begin position="817"/>
        <end position="930"/>
    </location>
</feature>
<feature type="compositionally biased region" description="Basic and acidic residues" evidence="1">
    <location>
        <begin position="161"/>
        <end position="173"/>
    </location>
</feature>
<evidence type="ECO:0008006" key="4">
    <source>
        <dbReference type="Google" id="ProtNLM"/>
    </source>
</evidence>
<dbReference type="Proteomes" id="UP000265515">
    <property type="component" value="Unassembled WGS sequence"/>
</dbReference>
<evidence type="ECO:0000256" key="1">
    <source>
        <dbReference type="SAM" id="MobiDB-lite"/>
    </source>
</evidence>